<evidence type="ECO:0000313" key="11">
    <source>
        <dbReference type="EMBL" id="TWU13684.1"/>
    </source>
</evidence>
<evidence type="ECO:0000313" key="12">
    <source>
        <dbReference type="Proteomes" id="UP000320735"/>
    </source>
</evidence>
<dbReference type="Gene3D" id="6.10.340.10">
    <property type="match status" value="1"/>
</dbReference>
<name>A0A5C6BSJ4_9PLAN</name>
<dbReference type="SUPFAM" id="SSF55874">
    <property type="entry name" value="ATPase domain of HSP90 chaperone/DNA topoisomerase II/histidine kinase"/>
    <property type="match status" value="1"/>
</dbReference>
<dbReference type="CDD" id="cd06225">
    <property type="entry name" value="HAMP"/>
    <property type="match status" value="1"/>
</dbReference>
<keyword evidence="8" id="KW-0472">Membrane</keyword>
<reference evidence="11 12" key="1">
    <citation type="submission" date="2019-02" db="EMBL/GenBank/DDBJ databases">
        <title>Deep-cultivation of Planctomycetes and their phenomic and genomic characterization uncovers novel biology.</title>
        <authorList>
            <person name="Wiegand S."/>
            <person name="Jogler M."/>
            <person name="Boedeker C."/>
            <person name="Pinto D."/>
            <person name="Vollmers J."/>
            <person name="Rivas-Marin E."/>
            <person name="Kohn T."/>
            <person name="Peeters S.H."/>
            <person name="Heuer A."/>
            <person name="Rast P."/>
            <person name="Oberbeckmann S."/>
            <person name="Bunk B."/>
            <person name="Jeske O."/>
            <person name="Meyerdierks A."/>
            <person name="Storesund J.E."/>
            <person name="Kallscheuer N."/>
            <person name="Luecker S."/>
            <person name="Lage O.M."/>
            <person name="Pohl T."/>
            <person name="Merkel B.J."/>
            <person name="Hornburger P."/>
            <person name="Mueller R.-W."/>
            <person name="Bruemmer F."/>
            <person name="Labrenz M."/>
            <person name="Spormann A.M."/>
            <person name="Op Den Camp H."/>
            <person name="Overmann J."/>
            <person name="Amann R."/>
            <person name="Jetten M.S.M."/>
            <person name="Mascher T."/>
            <person name="Medema M.H."/>
            <person name="Devos D.P."/>
            <person name="Kaster A.-K."/>
            <person name="Ovreas L."/>
            <person name="Rohde M."/>
            <person name="Galperin M.Y."/>
            <person name="Jogler C."/>
        </authorList>
    </citation>
    <scope>NUCLEOTIDE SEQUENCE [LARGE SCALE GENOMIC DNA]</scope>
    <source>
        <strain evidence="11 12">CA54</strain>
    </source>
</reference>
<dbReference type="SUPFAM" id="SSF47384">
    <property type="entry name" value="Homodimeric domain of signal transducing histidine kinase"/>
    <property type="match status" value="1"/>
</dbReference>
<dbReference type="InterPro" id="IPR003660">
    <property type="entry name" value="HAMP_dom"/>
</dbReference>
<dbReference type="Proteomes" id="UP000320735">
    <property type="component" value="Unassembled WGS sequence"/>
</dbReference>
<dbReference type="FunFam" id="3.30.565.10:FF:000010">
    <property type="entry name" value="Sensor histidine kinase RcsC"/>
    <property type="match status" value="1"/>
</dbReference>
<evidence type="ECO:0000256" key="5">
    <source>
        <dbReference type="ARBA" id="ARBA00022679"/>
    </source>
</evidence>
<evidence type="ECO:0000256" key="4">
    <source>
        <dbReference type="ARBA" id="ARBA00022553"/>
    </source>
</evidence>
<dbReference type="Pfam" id="PF00512">
    <property type="entry name" value="HisKA"/>
    <property type="match status" value="1"/>
</dbReference>
<dbReference type="EC" id="2.7.13.3" evidence="3"/>
<dbReference type="SMART" id="SM00388">
    <property type="entry name" value="HisKA"/>
    <property type="match status" value="1"/>
</dbReference>
<evidence type="ECO:0000256" key="8">
    <source>
        <dbReference type="SAM" id="Phobius"/>
    </source>
</evidence>
<dbReference type="CDD" id="cd00082">
    <property type="entry name" value="HisKA"/>
    <property type="match status" value="1"/>
</dbReference>
<dbReference type="InterPro" id="IPR036097">
    <property type="entry name" value="HisK_dim/P_sf"/>
</dbReference>
<dbReference type="SMART" id="SM00387">
    <property type="entry name" value="HATPase_c"/>
    <property type="match status" value="1"/>
</dbReference>
<keyword evidence="12" id="KW-1185">Reference proteome</keyword>
<feature type="transmembrane region" description="Helical" evidence="8">
    <location>
        <begin position="21"/>
        <end position="39"/>
    </location>
</feature>
<keyword evidence="8" id="KW-1133">Transmembrane helix</keyword>
<dbReference type="OrthoDB" id="9813394at2"/>
<gene>
    <name evidence="11" type="primary">barA_1</name>
    <name evidence="11" type="ORF">CA54_25190</name>
</gene>
<dbReference type="GO" id="GO:0005886">
    <property type="term" value="C:plasma membrane"/>
    <property type="evidence" value="ECO:0007669"/>
    <property type="project" value="TreeGrafter"/>
</dbReference>
<evidence type="ECO:0000256" key="3">
    <source>
        <dbReference type="ARBA" id="ARBA00012438"/>
    </source>
</evidence>
<dbReference type="PROSITE" id="PS50109">
    <property type="entry name" value="HIS_KIN"/>
    <property type="match status" value="1"/>
</dbReference>
<dbReference type="GO" id="GO:0009927">
    <property type="term" value="F:histidine phosphotransfer kinase activity"/>
    <property type="evidence" value="ECO:0007669"/>
    <property type="project" value="TreeGrafter"/>
</dbReference>
<dbReference type="SMART" id="SM00304">
    <property type="entry name" value="HAMP"/>
    <property type="match status" value="1"/>
</dbReference>
<comment type="subcellular location">
    <subcellularLocation>
        <location evidence="2">Membrane</location>
    </subcellularLocation>
</comment>
<feature type="domain" description="Histidine kinase" evidence="9">
    <location>
        <begin position="324"/>
        <end position="548"/>
    </location>
</feature>
<dbReference type="InterPro" id="IPR036890">
    <property type="entry name" value="HATPase_C_sf"/>
</dbReference>
<dbReference type="RefSeq" id="WP_146370976.1">
    <property type="nucleotide sequence ID" value="NZ_SJPP01000001.1"/>
</dbReference>
<dbReference type="CDD" id="cd16922">
    <property type="entry name" value="HATPase_EvgS-ArcB-TorS-like"/>
    <property type="match status" value="1"/>
</dbReference>
<evidence type="ECO:0000256" key="1">
    <source>
        <dbReference type="ARBA" id="ARBA00000085"/>
    </source>
</evidence>
<comment type="catalytic activity">
    <reaction evidence="1">
        <text>ATP + protein L-histidine = ADP + protein N-phospho-L-histidine.</text>
        <dbReference type="EC" id="2.7.13.3"/>
    </reaction>
</comment>
<keyword evidence="8" id="KW-0812">Transmembrane</keyword>
<dbReference type="InterPro" id="IPR005467">
    <property type="entry name" value="His_kinase_dom"/>
</dbReference>
<accession>A0A5C6BSJ4</accession>
<dbReference type="AlphaFoldDB" id="A0A5C6BSJ4"/>
<dbReference type="PROSITE" id="PS50885">
    <property type="entry name" value="HAMP"/>
    <property type="match status" value="1"/>
</dbReference>
<comment type="caution">
    <text evidence="11">The sequence shown here is derived from an EMBL/GenBank/DDBJ whole genome shotgun (WGS) entry which is preliminary data.</text>
</comment>
<feature type="domain" description="HAMP" evidence="10">
    <location>
        <begin position="236"/>
        <end position="288"/>
    </location>
</feature>
<organism evidence="11 12">
    <name type="scientific">Symmachiella macrocystis</name>
    <dbReference type="NCBI Taxonomy" id="2527985"/>
    <lineage>
        <taxon>Bacteria</taxon>
        <taxon>Pseudomonadati</taxon>
        <taxon>Planctomycetota</taxon>
        <taxon>Planctomycetia</taxon>
        <taxon>Planctomycetales</taxon>
        <taxon>Planctomycetaceae</taxon>
        <taxon>Symmachiella</taxon>
    </lineage>
</organism>
<proteinExistence type="predicted"/>
<dbReference type="PRINTS" id="PR00344">
    <property type="entry name" value="BCTRLSENSOR"/>
</dbReference>
<dbReference type="Pfam" id="PF02518">
    <property type="entry name" value="HATPase_c"/>
    <property type="match status" value="1"/>
</dbReference>
<evidence type="ECO:0000256" key="2">
    <source>
        <dbReference type="ARBA" id="ARBA00004370"/>
    </source>
</evidence>
<dbReference type="InterPro" id="IPR003594">
    <property type="entry name" value="HATPase_dom"/>
</dbReference>
<dbReference type="GO" id="GO:0000155">
    <property type="term" value="F:phosphorelay sensor kinase activity"/>
    <property type="evidence" value="ECO:0007669"/>
    <property type="project" value="InterPro"/>
</dbReference>
<dbReference type="PANTHER" id="PTHR43047:SF72">
    <property type="entry name" value="OSMOSENSING HISTIDINE PROTEIN KINASE SLN1"/>
    <property type="match status" value="1"/>
</dbReference>
<dbReference type="EMBL" id="SJPP01000001">
    <property type="protein sequence ID" value="TWU13684.1"/>
    <property type="molecule type" value="Genomic_DNA"/>
</dbReference>
<keyword evidence="5 11" id="KW-0808">Transferase</keyword>
<evidence type="ECO:0000256" key="7">
    <source>
        <dbReference type="SAM" id="MobiDB-lite"/>
    </source>
</evidence>
<dbReference type="InterPro" id="IPR004358">
    <property type="entry name" value="Sig_transdc_His_kin-like_C"/>
</dbReference>
<dbReference type="Pfam" id="PF00672">
    <property type="entry name" value="HAMP"/>
    <property type="match status" value="1"/>
</dbReference>
<evidence type="ECO:0000259" key="10">
    <source>
        <dbReference type="PROSITE" id="PS50885"/>
    </source>
</evidence>
<dbReference type="InterPro" id="IPR003661">
    <property type="entry name" value="HisK_dim/P_dom"/>
</dbReference>
<keyword evidence="6 11" id="KW-0418">Kinase</keyword>
<feature type="compositionally biased region" description="Basic and acidic residues" evidence="7">
    <location>
        <begin position="72"/>
        <end position="85"/>
    </location>
</feature>
<dbReference type="Gene3D" id="3.30.565.10">
    <property type="entry name" value="Histidine kinase-like ATPase, C-terminal domain"/>
    <property type="match status" value="1"/>
</dbReference>
<evidence type="ECO:0000256" key="6">
    <source>
        <dbReference type="ARBA" id="ARBA00022777"/>
    </source>
</evidence>
<dbReference type="Gene3D" id="1.10.287.130">
    <property type="match status" value="1"/>
</dbReference>
<protein>
    <recommendedName>
        <fullName evidence="3">histidine kinase</fullName>
        <ecNumber evidence="3">2.7.13.3</ecNumber>
    </recommendedName>
</protein>
<feature type="region of interest" description="Disordered" evidence="7">
    <location>
        <begin position="72"/>
        <end position="95"/>
    </location>
</feature>
<dbReference type="PANTHER" id="PTHR43047">
    <property type="entry name" value="TWO-COMPONENT HISTIDINE PROTEIN KINASE"/>
    <property type="match status" value="1"/>
</dbReference>
<dbReference type="SUPFAM" id="SSF158472">
    <property type="entry name" value="HAMP domain-like"/>
    <property type="match status" value="1"/>
</dbReference>
<keyword evidence="4" id="KW-0597">Phosphoprotein</keyword>
<evidence type="ECO:0000259" key="9">
    <source>
        <dbReference type="PROSITE" id="PS50109"/>
    </source>
</evidence>
<sequence length="591" mass="65372">MSYRTFKRLLGETSLERKCRFLFGGGLLILIVGSFAFYGHRTANLLYEQHEITGEMLTQTIMTYEHPVWVKQKEAQESQSDKAGEADEQPGAAEEAGLDQAALPSDATHNVKVPEFSTDLTWAVRSPDVQDTERPKDFKGHQAMTYLLQNKDAANVHRSDANSAYKFYGAVRATTACIACHQHADKQEGDLLGMVEITFPAHQTEKKLAENDAILLATAIATAFLAMVAAYAIVRYVIVKPVLHLKDVSDQIARGMLDLRADIRTGDEFEELSHAFNRMLRHLVAVQEELRHVNGSLDAKVDELAQVNMRLFEMNNLKNDFLTTMSHELRTPLNSILGFSDVLTGSANINEKQKRYLHNIQSAGKDLLAMINDILDLAKIESGKMELHLADFPIDETIERLVGMLSPLAEKKNISLNYEVDPRLPILRQDPGKLQQIIYNLLSNAIKFTPEGGRVRIAVTAIDNDQLELTVDDTGVGIPLEDQETIFEKFRQGNTAPGANNALTREFAGTGLGLSIVKELSKLLGGEVSLLSELGKGSTFTVTVPTHLADQPDQLDESRAQQAIDLTNLRRVDYGLLEIAGKEAGSPPKDA</sequence>